<evidence type="ECO:0000313" key="2">
    <source>
        <dbReference type="Proteomes" id="UP000799118"/>
    </source>
</evidence>
<dbReference type="Proteomes" id="UP000799118">
    <property type="component" value="Unassembled WGS sequence"/>
</dbReference>
<proteinExistence type="predicted"/>
<keyword evidence="2" id="KW-1185">Reference proteome</keyword>
<name>A0A6A4GWZ8_9AGAR</name>
<reference evidence="1" key="1">
    <citation type="journal article" date="2019" name="Environ. Microbiol.">
        <title>Fungal ecological strategies reflected in gene transcription - a case study of two litter decomposers.</title>
        <authorList>
            <person name="Barbi F."/>
            <person name="Kohler A."/>
            <person name="Barry K."/>
            <person name="Baskaran P."/>
            <person name="Daum C."/>
            <person name="Fauchery L."/>
            <person name="Ihrmark K."/>
            <person name="Kuo A."/>
            <person name="LaButti K."/>
            <person name="Lipzen A."/>
            <person name="Morin E."/>
            <person name="Grigoriev I.V."/>
            <person name="Henrissat B."/>
            <person name="Lindahl B."/>
            <person name="Martin F."/>
        </authorList>
    </citation>
    <scope>NUCLEOTIDE SEQUENCE</scope>
    <source>
        <strain evidence="1">JB14</strain>
    </source>
</reference>
<accession>A0A6A4GWZ8</accession>
<organism evidence="1 2">
    <name type="scientific">Gymnopus androsaceus JB14</name>
    <dbReference type="NCBI Taxonomy" id="1447944"/>
    <lineage>
        <taxon>Eukaryota</taxon>
        <taxon>Fungi</taxon>
        <taxon>Dikarya</taxon>
        <taxon>Basidiomycota</taxon>
        <taxon>Agaricomycotina</taxon>
        <taxon>Agaricomycetes</taxon>
        <taxon>Agaricomycetidae</taxon>
        <taxon>Agaricales</taxon>
        <taxon>Marasmiineae</taxon>
        <taxon>Omphalotaceae</taxon>
        <taxon>Gymnopus</taxon>
    </lineage>
</organism>
<gene>
    <name evidence="1" type="ORF">BT96DRAFT_351397</name>
</gene>
<protein>
    <submittedName>
        <fullName evidence="1">Uncharacterized protein</fullName>
    </submittedName>
</protein>
<sequence length="102" mass="11467">MLQSCSDSVIPSSWESPPIPSHHHCRPRLQCSDWVFLPLLQISVAVPLLALDFRPLANFLKFAGDFIQLHLVSEICVVLTKTRRAGAETAVIENTVVYYTFN</sequence>
<evidence type="ECO:0000313" key="1">
    <source>
        <dbReference type="EMBL" id="KAE9390288.1"/>
    </source>
</evidence>
<dbReference type="EMBL" id="ML769663">
    <property type="protein sequence ID" value="KAE9390288.1"/>
    <property type="molecule type" value="Genomic_DNA"/>
</dbReference>
<dbReference type="AlphaFoldDB" id="A0A6A4GWZ8"/>